<feature type="region of interest" description="Disordered" evidence="1">
    <location>
        <begin position="142"/>
        <end position="163"/>
    </location>
</feature>
<dbReference type="RefSeq" id="WP_307527415.1">
    <property type="nucleotide sequence ID" value="NZ_JAUSZI010000002.1"/>
</dbReference>
<keyword evidence="3" id="KW-1185">Reference proteome</keyword>
<name>A0ABU0T6A8_9ACTN</name>
<proteinExistence type="predicted"/>
<organism evidence="2 3">
    <name type="scientific">Streptomyces umbrinus</name>
    <dbReference type="NCBI Taxonomy" id="67370"/>
    <lineage>
        <taxon>Bacteria</taxon>
        <taxon>Bacillati</taxon>
        <taxon>Actinomycetota</taxon>
        <taxon>Actinomycetes</taxon>
        <taxon>Kitasatosporales</taxon>
        <taxon>Streptomycetaceae</taxon>
        <taxon>Streptomyces</taxon>
        <taxon>Streptomyces phaeochromogenes group</taxon>
    </lineage>
</organism>
<protein>
    <submittedName>
        <fullName evidence="2">Uncharacterized protein</fullName>
    </submittedName>
</protein>
<sequence>MSFEIYRPNPNKGRRARGPAKITVTHAENGRSQIALSAAARDWLRQTPGRREARWPANQPTMKLVILIDRDERKIKLQRTEDTDTGDHVHDVKGLSHTSTAYITGWRLDEQLGLDEGHFLAELLPDPDDDADTAVRAIVVDAAASTPIKRRQPTAKTDSVTRP</sequence>
<feature type="compositionally biased region" description="Polar residues" evidence="1">
    <location>
        <begin position="154"/>
        <end position="163"/>
    </location>
</feature>
<gene>
    <name evidence="2" type="ORF">QF035_008927</name>
</gene>
<comment type="caution">
    <text evidence="2">The sequence shown here is derived from an EMBL/GenBank/DDBJ whole genome shotgun (WGS) entry which is preliminary data.</text>
</comment>
<dbReference type="EMBL" id="JAUSZI010000002">
    <property type="protein sequence ID" value="MDQ1031345.1"/>
    <property type="molecule type" value="Genomic_DNA"/>
</dbReference>
<accession>A0ABU0T6A8</accession>
<reference evidence="2 3" key="1">
    <citation type="submission" date="2023-07" db="EMBL/GenBank/DDBJ databases">
        <title>Comparative genomics of wheat-associated soil bacteria to identify genetic determinants of phenazine resistance.</title>
        <authorList>
            <person name="Mouncey N."/>
        </authorList>
    </citation>
    <scope>NUCLEOTIDE SEQUENCE [LARGE SCALE GENOMIC DNA]</scope>
    <source>
        <strain evidence="2 3">V2I4</strain>
    </source>
</reference>
<evidence type="ECO:0000313" key="3">
    <source>
        <dbReference type="Proteomes" id="UP001230328"/>
    </source>
</evidence>
<evidence type="ECO:0000256" key="1">
    <source>
        <dbReference type="SAM" id="MobiDB-lite"/>
    </source>
</evidence>
<dbReference type="Proteomes" id="UP001230328">
    <property type="component" value="Unassembled WGS sequence"/>
</dbReference>
<evidence type="ECO:0000313" key="2">
    <source>
        <dbReference type="EMBL" id="MDQ1031345.1"/>
    </source>
</evidence>